<organism evidence="9 10">
    <name type="scientific">Rahnella inusitata</name>
    <dbReference type="NCBI Taxonomy" id="58169"/>
    <lineage>
        <taxon>Bacteria</taxon>
        <taxon>Pseudomonadati</taxon>
        <taxon>Pseudomonadota</taxon>
        <taxon>Gammaproteobacteria</taxon>
        <taxon>Enterobacterales</taxon>
        <taxon>Yersiniaceae</taxon>
        <taxon>Rahnella</taxon>
    </lineage>
</organism>
<keyword evidence="5" id="KW-0804">Transcription</keyword>
<dbReference type="PANTHER" id="PTHR43214:SF41">
    <property type="entry name" value="NITRATE_NITRITE RESPONSE REGULATOR PROTEIN NARP"/>
    <property type="match status" value="1"/>
</dbReference>
<dbReference type="Pfam" id="PF00072">
    <property type="entry name" value="Response_reg"/>
    <property type="match status" value="1"/>
</dbReference>
<dbReference type="EMBL" id="RAHG01000005">
    <property type="protein sequence ID" value="RJT12729.1"/>
    <property type="molecule type" value="Genomic_DNA"/>
</dbReference>
<evidence type="ECO:0000256" key="5">
    <source>
        <dbReference type="ARBA" id="ARBA00023163"/>
    </source>
</evidence>
<dbReference type="InterPro" id="IPR001789">
    <property type="entry name" value="Sig_transdc_resp-reg_receiver"/>
</dbReference>
<evidence type="ECO:0000256" key="6">
    <source>
        <dbReference type="PROSITE-ProRule" id="PRU00169"/>
    </source>
</evidence>
<evidence type="ECO:0000256" key="3">
    <source>
        <dbReference type="ARBA" id="ARBA00023015"/>
    </source>
</evidence>
<sequence>MMSKRILLADSHPIVRLGVKTFLESEGYDVITEATNGEEALFMAEKYRPSVIILDIDIPRVNGIEVIYHLMAAPEHPQIIVFSAQEHHHFAYTCLQAGAAGYVHKTASLELLVSAIEAVSLGHAWFPESVRQGAEGKKFKNESRVEKISRCERRVMSLLLQGKSNNEISQMLNRSPKTISAQKKTLFSKLNITSLAELMSLTSAMLLNTPTQPDRFGDAGVV</sequence>
<comment type="caution">
    <text evidence="9">The sequence shown here is derived from an EMBL/GenBank/DDBJ whole genome shotgun (WGS) entry which is preliminary data.</text>
</comment>
<keyword evidence="3" id="KW-0805">Transcription regulation</keyword>
<evidence type="ECO:0000259" key="8">
    <source>
        <dbReference type="PROSITE" id="PS50110"/>
    </source>
</evidence>
<dbReference type="Gene3D" id="3.40.50.2300">
    <property type="match status" value="1"/>
</dbReference>
<evidence type="ECO:0000256" key="1">
    <source>
        <dbReference type="ARBA" id="ARBA00022553"/>
    </source>
</evidence>
<accession>A0ABX9P0D1</accession>
<dbReference type="PROSITE" id="PS50110">
    <property type="entry name" value="RESPONSE_REGULATORY"/>
    <property type="match status" value="1"/>
</dbReference>
<dbReference type="InterPro" id="IPR000792">
    <property type="entry name" value="Tscrpt_reg_LuxR_C"/>
</dbReference>
<dbReference type="PRINTS" id="PR00038">
    <property type="entry name" value="HTHLUXR"/>
</dbReference>
<dbReference type="CDD" id="cd06170">
    <property type="entry name" value="LuxR_C_like"/>
    <property type="match status" value="1"/>
</dbReference>
<feature type="domain" description="HTH luxR-type" evidence="7">
    <location>
        <begin position="141"/>
        <end position="206"/>
    </location>
</feature>
<keyword evidence="2" id="KW-0902">Two-component regulatory system</keyword>
<protein>
    <submittedName>
        <fullName evidence="9">Response regulator</fullName>
    </submittedName>
</protein>
<evidence type="ECO:0000256" key="2">
    <source>
        <dbReference type="ARBA" id="ARBA00023012"/>
    </source>
</evidence>
<dbReference type="SUPFAM" id="SSF46894">
    <property type="entry name" value="C-terminal effector domain of the bipartite response regulators"/>
    <property type="match status" value="1"/>
</dbReference>
<name>A0ABX9P0D1_9GAMM</name>
<dbReference type="Proteomes" id="UP000284119">
    <property type="component" value="Unassembled WGS sequence"/>
</dbReference>
<dbReference type="InterPro" id="IPR058245">
    <property type="entry name" value="NreC/VraR/RcsB-like_REC"/>
</dbReference>
<feature type="modified residue" description="4-aspartylphosphate" evidence="6">
    <location>
        <position position="55"/>
    </location>
</feature>
<dbReference type="InterPro" id="IPR011006">
    <property type="entry name" value="CheY-like_superfamily"/>
</dbReference>
<keyword evidence="4" id="KW-0238">DNA-binding</keyword>
<dbReference type="Pfam" id="PF00196">
    <property type="entry name" value="GerE"/>
    <property type="match status" value="1"/>
</dbReference>
<dbReference type="SUPFAM" id="SSF52172">
    <property type="entry name" value="CheY-like"/>
    <property type="match status" value="1"/>
</dbReference>
<evidence type="ECO:0000313" key="9">
    <source>
        <dbReference type="EMBL" id="RJT12729.1"/>
    </source>
</evidence>
<dbReference type="CDD" id="cd17535">
    <property type="entry name" value="REC_NarL-like"/>
    <property type="match status" value="1"/>
</dbReference>
<reference evidence="9 10" key="1">
    <citation type="submission" date="2018-09" db="EMBL/GenBank/DDBJ databases">
        <authorList>
            <person name="Le Fleche-Mateos A."/>
        </authorList>
    </citation>
    <scope>NUCLEOTIDE SEQUENCE [LARGE SCALE GENOMIC DNA]</scope>
    <source>
        <strain evidence="9 10">DSM 30078</strain>
    </source>
</reference>
<dbReference type="PANTHER" id="PTHR43214">
    <property type="entry name" value="TWO-COMPONENT RESPONSE REGULATOR"/>
    <property type="match status" value="1"/>
</dbReference>
<dbReference type="SMART" id="SM00421">
    <property type="entry name" value="HTH_LUXR"/>
    <property type="match status" value="1"/>
</dbReference>
<evidence type="ECO:0000259" key="7">
    <source>
        <dbReference type="PROSITE" id="PS50043"/>
    </source>
</evidence>
<evidence type="ECO:0000256" key="4">
    <source>
        <dbReference type="ARBA" id="ARBA00023125"/>
    </source>
</evidence>
<keyword evidence="1 6" id="KW-0597">Phosphoprotein</keyword>
<dbReference type="SMART" id="SM00448">
    <property type="entry name" value="REC"/>
    <property type="match status" value="1"/>
</dbReference>
<feature type="domain" description="Response regulatory" evidence="8">
    <location>
        <begin position="5"/>
        <end position="120"/>
    </location>
</feature>
<dbReference type="PROSITE" id="PS50043">
    <property type="entry name" value="HTH_LUXR_2"/>
    <property type="match status" value="1"/>
</dbReference>
<gene>
    <name evidence="9" type="ORF">D5396_12125</name>
</gene>
<keyword evidence="10" id="KW-1185">Reference proteome</keyword>
<proteinExistence type="predicted"/>
<dbReference type="InterPro" id="IPR039420">
    <property type="entry name" value="WalR-like"/>
</dbReference>
<evidence type="ECO:0000313" key="10">
    <source>
        <dbReference type="Proteomes" id="UP000284119"/>
    </source>
</evidence>
<dbReference type="InterPro" id="IPR016032">
    <property type="entry name" value="Sig_transdc_resp-reg_C-effctor"/>
</dbReference>